<keyword evidence="1" id="KW-0472">Membrane</keyword>
<feature type="domain" description="SHOCT" evidence="2">
    <location>
        <begin position="55"/>
        <end position="79"/>
    </location>
</feature>
<reference evidence="3 4" key="1">
    <citation type="submission" date="2019-03" db="EMBL/GenBank/DDBJ databases">
        <title>Cohnella endophytica sp. nov., a novel endophytic bacterium isolated from bark of Sonneratia apetala.</title>
        <authorList>
            <person name="Tuo L."/>
        </authorList>
    </citation>
    <scope>NUCLEOTIDE SEQUENCE [LARGE SCALE GENOMIC DNA]</scope>
    <source>
        <strain evidence="3 4">CCTCC AB 208254</strain>
    </source>
</reference>
<comment type="caution">
    <text evidence="3">The sequence shown here is derived from an EMBL/GenBank/DDBJ whole genome shotgun (WGS) entry which is preliminary data.</text>
</comment>
<accession>A0A4Y8M4Z0</accession>
<dbReference type="Proteomes" id="UP000297900">
    <property type="component" value="Unassembled WGS sequence"/>
</dbReference>
<dbReference type="Pfam" id="PF09851">
    <property type="entry name" value="SHOCT"/>
    <property type="match status" value="1"/>
</dbReference>
<keyword evidence="1" id="KW-0812">Transmembrane</keyword>
<dbReference type="EMBL" id="SOMN01000009">
    <property type="protein sequence ID" value="TFE27465.1"/>
    <property type="molecule type" value="Genomic_DNA"/>
</dbReference>
<gene>
    <name evidence="3" type="ORF">E2980_09070</name>
</gene>
<evidence type="ECO:0000313" key="4">
    <source>
        <dbReference type="Proteomes" id="UP000297900"/>
    </source>
</evidence>
<dbReference type="OrthoDB" id="5461404at2"/>
<dbReference type="RefSeq" id="WP_135151874.1">
    <property type="nucleotide sequence ID" value="NZ_SOMN01000009.1"/>
</dbReference>
<name>A0A4Y8M4Z0_9BACL</name>
<evidence type="ECO:0000313" key="3">
    <source>
        <dbReference type="EMBL" id="TFE27465.1"/>
    </source>
</evidence>
<organism evidence="3 4">
    <name type="scientific">Cohnella luojiensis</name>
    <dbReference type="NCBI Taxonomy" id="652876"/>
    <lineage>
        <taxon>Bacteria</taxon>
        <taxon>Bacillati</taxon>
        <taxon>Bacillota</taxon>
        <taxon>Bacilli</taxon>
        <taxon>Bacillales</taxon>
        <taxon>Paenibacillaceae</taxon>
        <taxon>Cohnella</taxon>
    </lineage>
</organism>
<dbReference type="InterPro" id="IPR018649">
    <property type="entry name" value="SHOCT"/>
</dbReference>
<sequence>MVDGSMMNGSMMEGSMMAMCIMMGIGLLIFVIVVGLTVYLVTRMLMKKSRLEDRPLMILKERYVKGEINDEEYKQKRNLLFRHTE</sequence>
<protein>
    <submittedName>
        <fullName evidence="3">SHOCT domain-containing protein</fullName>
    </submittedName>
</protein>
<keyword evidence="1" id="KW-1133">Transmembrane helix</keyword>
<keyword evidence="4" id="KW-1185">Reference proteome</keyword>
<evidence type="ECO:0000256" key="1">
    <source>
        <dbReference type="SAM" id="Phobius"/>
    </source>
</evidence>
<dbReference type="AlphaFoldDB" id="A0A4Y8M4Z0"/>
<evidence type="ECO:0000259" key="2">
    <source>
        <dbReference type="Pfam" id="PF09851"/>
    </source>
</evidence>
<proteinExistence type="predicted"/>
<feature type="transmembrane region" description="Helical" evidence="1">
    <location>
        <begin position="16"/>
        <end position="41"/>
    </location>
</feature>